<dbReference type="GO" id="GO:0015188">
    <property type="term" value="F:L-isoleucine transmembrane transporter activity"/>
    <property type="evidence" value="ECO:0007669"/>
    <property type="project" value="TreeGrafter"/>
</dbReference>
<accession>A0A9D2AXE1</accession>
<dbReference type="PANTHER" id="PTHR30588:SF0">
    <property type="entry name" value="BRANCHED-CHAIN AMINO ACID PERMEASE BRNQ"/>
    <property type="match status" value="1"/>
</dbReference>
<sequence length="414" mass="44011">MFFGAGNLLLPPYIGLQIGENIAVTILAFGLTGILLPFFGILAVVQSGNSIEDLGKRIHPFLAPILGSVIMLCIGPMIAIPRTGATTFEVGILPIFPNFNPIIASVLFFTTTWLLTISPSKVVDIIGSYLTPLLLVLLVLLVTVGIVFPLAPATDKGLAAAPSFSLGFTEGYQTLDVLASVIFAGIIIASANSKGYQSLKEKNSVVIKAGILSASCLFIIYGGLIYLGATTDIKDSSISRSSLLIHIAQSNLGVYGMYAIAVSIALACLTTAIALTSAVGIFFSRLTNNRLSYKFLVTICCIISGVLSISGVDKIIQFAYPPLVLVYPIVITLVLYLVIFGKSIKSRAPYIGALIGSGIVAVLTFFNQLNFFEESTLETLHKIPLFEMDLAWIIPSIIGFIIGLLISPKKPAAI</sequence>
<gene>
    <name evidence="10" type="primary">brnQ</name>
    <name evidence="10" type="ORF">H9853_00300</name>
</gene>
<protein>
    <submittedName>
        <fullName evidence="10">Branched-chain amino acid transport system II carrier protein</fullName>
    </submittedName>
</protein>
<evidence type="ECO:0000256" key="3">
    <source>
        <dbReference type="ARBA" id="ARBA00022448"/>
    </source>
</evidence>
<feature type="transmembrane region" description="Helical" evidence="9">
    <location>
        <begin position="129"/>
        <end position="151"/>
    </location>
</feature>
<dbReference type="GO" id="GO:0005304">
    <property type="term" value="F:L-valine transmembrane transporter activity"/>
    <property type="evidence" value="ECO:0007669"/>
    <property type="project" value="TreeGrafter"/>
</dbReference>
<feature type="transmembrane region" description="Helical" evidence="9">
    <location>
        <begin position="318"/>
        <end position="338"/>
    </location>
</feature>
<dbReference type="GO" id="GO:0015820">
    <property type="term" value="P:L-leucine transport"/>
    <property type="evidence" value="ECO:0007669"/>
    <property type="project" value="TreeGrafter"/>
</dbReference>
<comment type="subcellular location">
    <subcellularLocation>
        <location evidence="1">Cell membrane</location>
        <topology evidence="1">Multi-pass membrane protein</topology>
    </subcellularLocation>
</comment>
<feature type="transmembrane region" description="Helical" evidence="9">
    <location>
        <begin position="205"/>
        <end position="227"/>
    </location>
</feature>
<dbReference type="Pfam" id="PF05525">
    <property type="entry name" value="Branch_AA_trans"/>
    <property type="match status" value="1"/>
</dbReference>
<evidence type="ECO:0000256" key="6">
    <source>
        <dbReference type="ARBA" id="ARBA00022970"/>
    </source>
</evidence>
<name>A0A9D2AXE1_9SPHI</name>
<feature type="transmembrane region" description="Helical" evidence="9">
    <location>
        <begin position="99"/>
        <end position="117"/>
    </location>
</feature>
<dbReference type="Proteomes" id="UP000824156">
    <property type="component" value="Unassembled WGS sequence"/>
</dbReference>
<organism evidence="10 11">
    <name type="scientific">Candidatus Sphingobacterium stercoripullorum</name>
    <dbReference type="NCBI Taxonomy" id="2838759"/>
    <lineage>
        <taxon>Bacteria</taxon>
        <taxon>Pseudomonadati</taxon>
        <taxon>Bacteroidota</taxon>
        <taxon>Sphingobacteriia</taxon>
        <taxon>Sphingobacteriales</taxon>
        <taxon>Sphingobacteriaceae</taxon>
        <taxon>Sphingobacterium</taxon>
    </lineage>
</organism>
<evidence type="ECO:0000256" key="5">
    <source>
        <dbReference type="ARBA" id="ARBA00022692"/>
    </source>
</evidence>
<evidence type="ECO:0000256" key="7">
    <source>
        <dbReference type="ARBA" id="ARBA00022989"/>
    </source>
</evidence>
<evidence type="ECO:0000313" key="11">
    <source>
        <dbReference type="Proteomes" id="UP000824156"/>
    </source>
</evidence>
<feature type="transmembrane region" description="Helical" evidence="9">
    <location>
        <begin position="258"/>
        <end position="283"/>
    </location>
</feature>
<keyword evidence="3" id="KW-0813">Transport</keyword>
<evidence type="ECO:0000313" key="10">
    <source>
        <dbReference type="EMBL" id="HIX53440.1"/>
    </source>
</evidence>
<evidence type="ECO:0000256" key="9">
    <source>
        <dbReference type="SAM" id="Phobius"/>
    </source>
</evidence>
<comment type="similarity">
    <text evidence="2">Belongs to the branched chain amino acid transporter family.</text>
</comment>
<feature type="transmembrane region" description="Helical" evidence="9">
    <location>
        <begin position="22"/>
        <end position="45"/>
    </location>
</feature>
<feature type="transmembrane region" description="Helical" evidence="9">
    <location>
        <begin position="350"/>
        <end position="370"/>
    </location>
</feature>
<reference evidence="10" key="1">
    <citation type="journal article" date="2021" name="PeerJ">
        <title>Extensive microbial diversity within the chicken gut microbiome revealed by metagenomics and culture.</title>
        <authorList>
            <person name="Gilroy R."/>
            <person name="Ravi A."/>
            <person name="Getino M."/>
            <person name="Pursley I."/>
            <person name="Horton D.L."/>
            <person name="Alikhan N.F."/>
            <person name="Baker D."/>
            <person name="Gharbi K."/>
            <person name="Hall N."/>
            <person name="Watson M."/>
            <person name="Adriaenssens E.M."/>
            <person name="Foster-Nyarko E."/>
            <person name="Jarju S."/>
            <person name="Secka A."/>
            <person name="Antonio M."/>
            <person name="Oren A."/>
            <person name="Chaudhuri R.R."/>
            <person name="La Ragione R."/>
            <person name="Hildebrand F."/>
            <person name="Pallen M.J."/>
        </authorList>
    </citation>
    <scope>NUCLEOTIDE SEQUENCE</scope>
    <source>
        <strain evidence="10">1719</strain>
    </source>
</reference>
<evidence type="ECO:0000256" key="1">
    <source>
        <dbReference type="ARBA" id="ARBA00004651"/>
    </source>
</evidence>
<dbReference type="NCBIfam" id="TIGR00796">
    <property type="entry name" value="livcs"/>
    <property type="match status" value="1"/>
</dbReference>
<dbReference type="InterPro" id="IPR004685">
    <property type="entry name" value="Brnchd-chn_aa_trnsp_Livcs"/>
</dbReference>
<keyword evidence="4" id="KW-1003">Cell membrane</keyword>
<proteinExistence type="inferred from homology"/>
<feature type="transmembrane region" description="Helical" evidence="9">
    <location>
        <begin position="295"/>
        <end position="312"/>
    </location>
</feature>
<reference evidence="10" key="2">
    <citation type="submission" date="2021-04" db="EMBL/GenBank/DDBJ databases">
        <authorList>
            <person name="Gilroy R."/>
        </authorList>
    </citation>
    <scope>NUCLEOTIDE SEQUENCE</scope>
    <source>
        <strain evidence="10">1719</strain>
    </source>
</reference>
<evidence type="ECO:0000256" key="2">
    <source>
        <dbReference type="ARBA" id="ARBA00008540"/>
    </source>
</evidence>
<dbReference type="PANTHER" id="PTHR30588">
    <property type="entry name" value="BRANCHED-CHAIN AMINO ACID TRANSPORT SYSTEM 2 CARRIER PROTEIN"/>
    <property type="match status" value="1"/>
</dbReference>
<evidence type="ECO:0000256" key="4">
    <source>
        <dbReference type="ARBA" id="ARBA00022475"/>
    </source>
</evidence>
<evidence type="ECO:0000256" key="8">
    <source>
        <dbReference type="ARBA" id="ARBA00023136"/>
    </source>
</evidence>
<feature type="transmembrane region" description="Helical" evidence="9">
    <location>
        <begin position="57"/>
        <end position="79"/>
    </location>
</feature>
<dbReference type="GO" id="GO:0005886">
    <property type="term" value="C:plasma membrane"/>
    <property type="evidence" value="ECO:0007669"/>
    <property type="project" value="UniProtKB-SubCell"/>
</dbReference>
<feature type="transmembrane region" description="Helical" evidence="9">
    <location>
        <begin position="390"/>
        <end position="407"/>
    </location>
</feature>
<keyword evidence="7 9" id="KW-1133">Transmembrane helix</keyword>
<keyword evidence="5 9" id="KW-0812">Transmembrane</keyword>
<dbReference type="AlphaFoldDB" id="A0A9D2AXE1"/>
<keyword evidence="8 9" id="KW-0472">Membrane</keyword>
<keyword evidence="6" id="KW-0029">Amino-acid transport</keyword>
<dbReference type="GO" id="GO:0015818">
    <property type="term" value="P:isoleucine transport"/>
    <property type="evidence" value="ECO:0007669"/>
    <property type="project" value="TreeGrafter"/>
</dbReference>
<comment type="caution">
    <text evidence="10">The sequence shown here is derived from an EMBL/GenBank/DDBJ whole genome shotgun (WGS) entry which is preliminary data.</text>
</comment>
<dbReference type="GO" id="GO:0015190">
    <property type="term" value="F:L-leucine transmembrane transporter activity"/>
    <property type="evidence" value="ECO:0007669"/>
    <property type="project" value="TreeGrafter"/>
</dbReference>
<feature type="transmembrane region" description="Helical" evidence="9">
    <location>
        <begin position="171"/>
        <end position="193"/>
    </location>
</feature>
<dbReference type="EMBL" id="DXEZ01000005">
    <property type="protein sequence ID" value="HIX53440.1"/>
    <property type="molecule type" value="Genomic_DNA"/>
</dbReference>